<proteinExistence type="predicted"/>
<feature type="compositionally biased region" description="Polar residues" evidence="1">
    <location>
        <begin position="131"/>
        <end position="141"/>
    </location>
</feature>
<reference evidence="2 3" key="1">
    <citation type="submission" date="2019-06" db="EMBL/GenBank/DDBJ databases">
        <title>A chromosomal-level reference genome of Carpinus fangiana (Coryloideae, Betulaceae).</title>
        <authorList>
            <person name="Yang X."/>
            <person name="Wang Z."/>
            <person name="Zhang L."/>
            <person name="Hao G."/>
            <person name="Liu J."/>
            <person name="Yang Y."/>
        </authorList>
    </citation>
    <scope>NUCLEOTIDE SEQUENCE [LARGE SCALE GENOMIC DNA]</scope>
    <source>
        <strain evidence="2">Cfa_2016G</strain>
        <tissue evidence="2">Leaf</tissue>
    </source>
</reference>
<feature type="region of interest" description="Disordered" evidence="1">
    <location>
        <begin position="74"/>
        <end position="102"/>
    </location>
</feature>
<organism evidence="2 3">
    <name type="scientific">Carpinus fangiana</name>
    <dbReference type="NCBI Taxonomy" id="176857"/>
    <lineage>
        <taxon>Eukaryota</taxon>
        <taxon>Viridiplantae</taxon>
        <taxon>Streptophyta</taxon>
        <taxon>Embryophyta</taxon>
        <taxon>Tracheophyta</taxon>
        <taxon>Spermatophyta</taxon>
        <taxon>Magnoliopsida</taxon>
        <taxon>eudicotyledons</taxon>
        <taxon>Gunneridae</taxon>
        <taxon>Pentapetalae</taxon>
        <taxon>rosids</taxon>
        <taxon>fabids</taxon>
        <taxon>Fagales</taxon>
        <taxon>Betulaceae</taxon>
        <taxon>Carpinus</taxon>
    </lineage>
</organism>
<name>A0A5N6QV61_9ROSI</name>
<accession>A0A5N6QV61</accession>
<sequence length="180" mass="19945">MEEPKPTWKKPIINYYHKTYVRRRPRRQLRWRPKTLGRKEQKVAGDSPETGWISLSGKLNVTDQVEIMEQTNRGSLKAGKAESGGTVSIDDGTGDPKATKKGTECTETFDYLYIDAIKDMGQLVGKVSQAGKASQDPTIASDSAGDPAKNKKEPDYTETLDHILKCGSYMDKQSLGAFTS</sequence>
<protein>
    <submittedName>
        <fullName evidence="2">Uncharacterized protein</fullName>
    </submittedName>
</protein>
<evidence type="ECO:0000256" key="1">
    <source>
        <dbReference type="SAM" id="MobiDB-lite"/>
    </source>
</evidence>
<dbReference type="AlphaFoldDB" id="A0A5N6QV61"/>
<feature type="region of interest" description="Disordered" evidence="1">
    <location>
        <begin position="128"/>
        <end position="156"/>
    </location>
</feature>
<evidence type="ECO:0000313" key="2">
    <source>
        <dbReference type="EMBL" id="KAE8009909.1"/>
    </source>
</evidence>
<evidence type="ECO:0000313" key="3">
    <source>
        <dbReference type="Proteomes" id="UP000327013"/>
    </source>
</evidence>
<dbReference type="Proteomes" id="UP000327013">
    <property type="component" value="Chromosome 2"/>
</dbReference>
<keyword evidence="3" id="KW-1185">Reference proteome</keyword>
<gene>
    <name evidence="2" type="ORF">FH972_006315</name>
</gene>
<dbReference type="EMBL" id="CM017322">
    <property type="protein sequence ID" value="KAE8009909.1"/>
    <property type="molecule type" value="Genomic_DNA"/>
</dbReference>